<evidence type="ECO:0000313" key="3">
    <source>
        <dbReference type="Proteomes" id="UP000789901"/>
    </source>
</evidence>
<name>A0ABN7WI26_GIGMA</name>
<dbReference type="EMBL" id="CAJVQB010046378">
    <property type="protein sequence ID" value="CAG8832940.1"/>
    <property type="molecule type" value="Genomic_DNA"/>
</dbReference>
<gene>
    <name evidence="2" type="ORF">GMARGA_LOCUS31297</name>
</gene>
<reference evidence="2 3" key="1">
    <citation type="submission" date="2021-06" db="EMBL/GenBank/DDBJ databases">
        <authorList>
            <person name="Kallberg Y."/>
            <person name="Tangrot J."/>
            <person name="Rosling A."/>
        </authorList>
    </citation>
    <scope>NUCLEOTIDE SEQUENCE [LARGE SCALE GENOMIC DNA]</scope>
    <source>
        <strain evidence="2 3">120-4 pot B 10/14</strain>
    </source>
</reference>
<feature type="non-terminal residue" evidence="2">
    <location>
        <position position="1"/>
    </location>
</feature>
<dbReference type="Proteomes" id="UP000789901">
    <property type="component" value="Unassembled WGS sequence"/>
</dbReference>
<sequence>ESTKDSLYDDEFYSSDNKERNNSDSEALPSTFISNLKSVKKRKGKRPYGDFLKNINAQYSPQIIKRKKLKNLIVHLKDVIQSICGVSQQAT</sequence>
<comment type="caution">
    <text evidence="2">The sequence shown here is derived from an EMBL/GenBank/DDBJ whole genome shotgun (WGS) entry which is preliminary data.</text>
</comment>
<keyword evidence="3" id="KW-1185">Reference proteome</keyword>
<evidence type="ECO:0000313" key="2">
    <source>
        <dbReference type="EMBL" id="CAG8832940.1"/>
    </source>
</evidence>
<feature type="region of interest" description="Disordered" evidence="1">
    <location>
        <begin position="1"/>
        <end position="27"/>
    </location>
</feature>
<evidence type="ECO:0000256" key="1">
    <source>
        <dbReference type="SAM" id="MobiDB-lite"/>
    </source>
</evidence>
<protein>
    <submittedName>
        <fullName evidence="2">20827_t:CDS:1</fullName>
    </submittedName>
</protein>
<proteinExistence type="predicted"/>
<organism evidence="2 3">
    <name type="scientific">Gigaspora margarita</name>
    <dbReference type="NCBI Taxonomy" id="4874"/>
    <lineage>
        <taxon>Eukaryota</taxon>
        <taxon>Fungi</taxon>
        <taxon>Fungi incertae sedis</taxon>
        <taxon>Mucoromycota</taxon>
        <taxon>Glomeromycotina</taxon>
        <taxon>Glomeromycetes</taxon>
        <taxon>Diversisporales</taxon>
        <taxon>Gigasporaceae</taxon>
        <taxon>Gigaspora</taxon>
    </lineage>
</organism>
<accession>A0ABN7WI26</accession>